<sequence length="124" mass="14135">MEPLGSFLPALNALLQLRVSILPCENSFNKCYRCERGIDTRKEGIDTWLWVSILELGIDTQKPYWNPGAGFAQNRVLILKGGYRYSPWVSILYLSIGTQKSFWNPGGYRYPKGGIDTQMPGRQF</sequence>
<proteinExistence type="predicted"/>
<gene>
    <name evidence="1" type="ORF">V6N11_072258</name>
</gene>
<dbReference type="Proteomes" id="UP001396334">
    <property type="component" value="Unassembled WGS sequence"/>
</dbReference>
<evidence type="ECO:0000313" key="1">
    <source>
        <dbReference type="EMBL" id="KAK9043935.1"/>
    </source>
</evidence>
<accession>A0ABR2U2G9</accession>
<reference evidence="1 2" key="1">
    <citation type="journal article" date="2024" name="G3 (Bethesda)">
        <title>Genome assembly of Hibiscus sabdariffa L. provides insights into metabolisms of medicinal natural products.</title>
        <authorList>
            <person name="Kim T."/>
        </authorList>
    </citation>
    <scope>NUCLEOTIDE SEQUENCE [LARGE SCALE GENOMIC DNA]</scope>
    <source>
        <strain evidence="1">TK-2024</strain>
        <tissue evidence="1">Old leaves</tissue>
    </source>
</reference>
<evidence type="ECO:0000313" key="2">
    <source>
        <dbReference type="Proteomes" id="UP001396334"/>
    </source>
</evidence>
<organism evidence="1 2">
    <name type="scientific">Hibiscus sabdariffa</name>
    <name type="common">roselle</name>
    <dbReference type="NCBI Taxonomy" id="183260"/>
    <lineage>
        <taxon>Eukaryota</taxon>
        <taxon>Viridiplantae</taxon>
        <taxon>Streptophyta</taxon>
        <taxon>Embryophyta</taxon>
        <taxon>Tracheophyta</taxon>
        <taxon>Spermatophyta</taxon>
        <taxon>Magnoliopsida</taxon>
        <taxon>eudicotyledons</taxon>
        <taxon>Gunneridae</taxon>
        <taxon>Pentapetalae</taxon>
        <taxon>rosids</taxon>
        <taxon>malvids</taxon>
        <taxon>Malvales</taxon>
        <taxon>Malvaceae</taxon>
        <taxon>Malvoideae</taxon>
        <taxon>Hibiscus</taxon>
    </lineage>
</organism>
<dbReference type="EMBL" id="JBBPBN010000003">
    <property type="protein sequence ID" value="KAK9043935.1"/>
    <property type="molecule type" value="Genomic_DNA"/>
</dbReference>
<protein>
    <submittedName>
        <fullName evidence="1">Uncharacterized protein</fullName>
    </submittedName>
</protein>
<comment type="caution">
    <text evidence="1">The sequence shown here is derived from an EMBL/GenBank/DDBJ whole genome shotgun (WGS) entry which is preliminary data.</text>
</comment>
<name>A0ABR2U2G9_9ROSI</name>
<keyword evidence="2" id="KW-1185">Reference proteome</keyword>